<dbReference type="InterPro" id="IPR036849">
    <property type="entry name" value="Enolase-like_C_sf"/>
</dbReference>
<comment type="caution">
    <text evidence="3">The sequence shown here is derived from an EMBL/GenBank/DDBJ whole genome shotgun (WGS) entry which is preliminary data.</text>
</comment>
<dbReference type="EMBL" id="DYXD01000279">
    <property type="protein sequence ID" value="HJF09127.1"/>
    <property type="molecule type" value="Genomic_DNA"/>
</dbReference>
<protein>
    <submittedName>
        <fullName evidence="3">O-succinylbenzoate synthase</fullName>
    </submittedName>
</protein>
<dbReference type="Pfam" id="PF13378">
    <property type="entry name" value="MR_MLE_C"/>
    <property type="match status" value="1"/>
</dbReference>
<dbReference type="PANTHER" id="PTHR48073:SF2">
    <property type="entry name" value="O-SUCCINYLBENZOATE SYNTHASE"/>
    <property type="match status" value="1"/>
</dbReference>
<dbReference type="GO" id="GO:0046872">
    <property type="term" value="F:metal ion binding"/>
    <property type="evidence" value="ECO:0007669"/>
    <property type="project" value="UniProtKB-KW"/>
</dbReference>
<evidence type="ECO:0000259" key="2">
    <source>
        <dbReference type="Pfam" id="PF13378"/>
    </source>
</evidence>
<accession>A0A921FFG1</accession>
<dbReference type="Gene3D" id="3.30.390.10">
    <property type="entry name" value="Enolase-like, N-terminal domain"/>
    <property type="match status" value="1"/>
</dbReference>
<dbReference type="SUPFAM" id="SSF54826">
    <property type="entry name" value="Enolase N-terminal domain-like"/>
    <property type="match status" value="1"/>
</dbReference>
<feature type="non-terminal residue" evidence="3">
    <location>
        <position position="202"/>
    </location>
</feature>
<sequence length="202" mass="23073">MYTIKIIPKTLHFKQPAGTSRGVYHTRKVWYVLLTDTQTGKYGVGECAPLPALSCDDLPDYSEILAYHCHQTELNGYLDYEALRPYPSMLFGLETAFAHLKAGNLQFWDTPFSKGEKGIPINGLIWMGNFDEMYSRIEEKMKLGFRCIKVKIGAIDFNKELELLEHIRQHFSPEQIELRVDANGAFSPADAPFKLESLHAFH</sequence>
<reference evidence="3" key="1">
    <citation type="journal article" date="2021" name="PeerJ">
        <title>Extensive microbial diversity within the chicken gut microbiome revealed by metagenomics and culture.</title>
        <authorList>
            <person name="Gilroy R."/>
            <person name="Ravi A."/>
            <person name="Getino M."/>
            <person name="Pursley I."/>
            <person name="Horton D.L."/>
            <person name="Alikhan N.F."/>
            <person name="Baker D."/>
            <person name="Gharbi K."/>
            <person name="Hall N."/>
            <person name="Watson M."/>
            <person name="Adriaenssens E.M."/>
            <person name="Foster-Nyarko E."/>
            <person name="Jarju S."/>
            <person name="Secka A."/>
            <person name="Antonio M."/>
            <person name="Oren A."/>
            <person name="Chaudhuri R.R."/>
            <person name="La Ragione R."/>
            <person name="Hildebrand F."/>
            <person name="Pallen M.J."/>
        </authorList>
    </citation>
    <scope>NUCLEOTIDE SEQUENCE</scope>
    <source>
        <strain evidence="3">CHK165-8395</strain>
    </source>
</reference>
<dbReference type="PANTHER" id="PTHR48073">
    <property type="entry name" value="O-SUCCINYLBENZOATE SYNTHASE-RELATED"/>
    <property type="match status" value="1"/>
</dbReference>
<evidence type="ECO:0000313" key="4">
    <source>
        <dbReference type="Proteomes" id="UP000718012"/>
    </source>
</evidence>
<organism evidence="3 4">
    <name type="scientific">Phocaeicola coprocola</name>
    <dbReference type="NCBI Taxonomy" id="310298"/>
    <lineage>
        <taxon>Bacteria</taxon>
        <taxon>Pseudomonadati</taxon>
        <taxon>Bacteroidota</taxon>
        <taxon>Bacteroidia</taxon>
        <taxon>Bacteroidales</taxon>
        <taxon>Bacteroidaceae</taxon>
        <taxon>Phocaeicola</taxon>
    </lineage>
</organism>
<dbReference type="Gene3D" id="3.20.20.120">
    <property type="entry name" value="Enolase-like C-terminal domain"/>
    <property type="match status" value="1"/>
</dbReference>
<keyword evidence="1" id="KW-0479">Metal-binding</keyword>
<dbReference type="AlphaFoldDB" id="A0A921FFG1"/>
<evidence type="ECO:0000256" key="1">
    <source>
        <dbReference type="ARBA" id="ARBA00022723"/>
    </source>
</evidence>
<proteinExistence type="predicted"/>
<dbReference type="InterPro" id="IPR029017">
    <property type="entry name" value="Enolase-like_N"/>
</dbReference>
<evidence type="ECO:0000313" key="3">
    <source>
        <dbReference type="EMBL" id="HJF09127.1"/>
    </source>
</evidence>
<dbReference type="Proteomes" id="UP000718012">
    <property type="component" value="Unassembled WGS sequence"/>
</dbReference>
<reference evidence="3" key="2">
    <citation type="submission" date="2021-09" db="EMBL/GenBank/DDBJ databases">
        <authorList>
            <person name="Gilroy R."/>
        </authorList>
    </citation>
    <scope>NUCLEOTIDE SEQUENCE</scope>
    <source>
        <strain evidence="3">CHK165-8395</strain>
    </source>
</reference>
<gene>
    <name evidence="3" type="ORF">K8U81_13245</name>
</gene>
<dbReference type="InterPro" id="IPR029065">
    <property type="entry name" value="Enolase_C-like"/>
</dbReference>
<feature type="domain" description="Enolase C-terminal" evidence="2">
    <location>
        <begin position="135"/>
        <end position="193"/>
    </location>
</feature>
<dbReference type="SUPFAM" id="SSF51604">
    <property type="entry name" value="Enolase C-terminal domain-like"/>
    <property type="match status" value="1"/>
</dbReference>
<dbReference type="GO" id="GO:0016854">
    <property type="term" value="F:racemase and epimerase activity"/>
    <property type="evidence" value="ECO:0007669"/>
    <property type="project" value="UniProtKB-ARBA"/>
</dbReference>
<name>A0A921FFG1_9BACT</name>